<evidence type="ECO:0000313" key="2">
    <source>
        <dbReference type="EMBL" id="QCC51965.1"/>
    </source>
</evidence>
<dbReference type="Proteomes" id="UP000296706">
    <property type="component" value="Chromosome"/>
</dbReference>
<gene>
    <name evidence="2" type="ORF">DV733_12325</name>
</gene>
<evidence type="ECO:0000313" key="3">
    <source>
        <dbReference type="Proteomes" id="UP000296706"/>
    </source>
</evidence>
<name>A0A4D6HEG2_9EURY</name>
<dbReference type="EMBL" id="CP031310">
    <property type="protein sequence ID" value="QCC51965.1"/>
    <property type="molecule type" value="Genomic_DNA"/>
</dbReference>
<organism evidence="2 3">
    <name type="scientific">Halapricum salinum</name>
    <dbReference type="NCBI Taxonomy" id="1457250"/>
    <lineage>
        <taxon>Archaea</taxon>
        <taxon>Methanobacteriati</taxon>
        <taxon>Methanobacteriota</taxon>
        <taxon>Stenosarchaea group</taxon>
        <taxon>Halobacteria</taxon>
        <taxon>Halobacteriales</taxon>
        <taxon>Haloarculaceae</taxon>
        <taxon>Halapricum</taxon>
    </lineage>
</organism>
<evidence type="ECO:0000256" key="1">
    <source>
        <dbReference type="SAM" id="MobiDB-lite"/>
    </source>
</evidence>
<dbReference type="AlphaFoldDB" id="A0A4D6HEG2"/>
<keyword evidence="3" id="KW-1185">Reference proteome</keyword>
<sequence length="463" mass="52048">MTISDETTSAPSTAEQQTSDDSPEEAARPTAETPETVRYTVTARAIVQPNYTTIIREAVESWNRKPDGTELEFTYTTDADAADFHIILGGRVQDCNGDQIETEWYYCTLDNSTDRDTNVIVSGIYRQTDIKRIVQIATGQYIGYEAPAEELEIDTLSDRSPQYLDPWPTKSTVVVNLSVEVDGTREWAPLVRQSLDYWDAAEHEYGNYTENFVFRPDAEHADVTVSMIDDIDTCGFETGDFIGCADLYGRGVLADPVTDVQIEVGYTNETTVDILKHEFGHVYGRQHGQEPMPIMNASIVNATRIPKLNATERTNPFRENPIEVFVDYNSFDAPREDVRFQFEKAVDYYDTGSSPHVAEELNVTMTRNRSAAEIIINGGQIQLCEDTNGPGSCGTAYGMNEDSDHAFEYYTLQNITIQGIDTDALGWHAGYWMAFTVGSASDITEVPDPFRDADYQERRDWLR</sequence>
<protein>
    <recommendedName>
        <fullName evidence="4">Matrixin</fullName>
    </recommendedName>
</protein>
<evidence type="ECO:0008006" key="4">
    <source>
        <dbReference type="Google" id="ProtNLM"/>
    </source>
</evidence>
<feature type="compositionally biased region" description="Polar residues" evidence="1">
    <location>
        <begin position="1"/>
        <end position="20"/>
    </location>
</feature>
<accession>A0A4D6HEG2</accession>
<reference evidence="2 3" key="1">
    <citation type="journal article" date="2019" name="Nat. Commun.">
        <title>A new type of DNA phosphorothioation-based antiviral system in archaea.</title>
        <authorList>
            <person name="Xiong L."/>
            <person name="Liu S."/>
            <person name="Chen S."/>
            <person name="Xiao Y."/>
            <person name="Zhu B."/>
            <person name="Gao Y."/>
            <person name="Zhang Y."/>
            <person name="Chen B."/>
            <person name="Luo J."/>
            <person name="Deng Z."/>
            <person name="Chen X."/>
            <person name="Wang L."/>
            <person name="Chen S."/>
        </authorList>
    </citation>
    <scope>NUCLEOTIDE SEQUENCE [LARGE SCALE GENOMIC DNA]</scope>
    <source>
        <strain evidence="2 3">CBA1105</strain>
    </source>
</reference>
<dbReference type="KEGG" id="hsn:DV733_12325"/>
<dbReference type="SUPFAM" id="SSF55486">
    <property type="entry name" value="Metalloproteases ('zincins'), catalytic domain"/>
    <property type="match status" value="1"/>
</dbReference>
<feature type="region of interest" description="Disordered" evidence="1">
    <location>
        <begin position="1"/>
        <end position="36"/>
    </location>
</feature>
<proteinExistence type="predicted"/>